<comment type="similarity">
    <text evidence="1">Belongs to the MOG1 family.</text>
</comment>
<keyword evidence="3" id="KW-0653">Protein transport</keyword>
<dbReference type="EMBL" id="OZ004260">
    <property type="protein sequence ID" value="CAK7921475.1"/>
    <property type="molecule type" value="Genomic_DNA"/>
</dbReference>
<dbReference type="PANTHER" id="PTHR15837">
    <property type="entry name" value="RAN GUANINE NUCLEOTIDE RELEASE FACTOR"/>
    <property type="match status" value="1"/>
</dbReference>
<dbReference type="Pfam" id="PF04603">
    <property type="entry name" value="Mog1"/>
    <property type="match status" value="1"/>
</dbReference>
<reference evidence="4 5" key="1">
    <citation type="submission" date="2024-01" db="EMBL/GenBank/DDBJ databases">
        <authorList>
            <consortium name="Genoscope - CEA"/>
            <person name="William W."/>
        </authorList>
    </citation>
    <scope>NUCLEOTIDE SEQUENCE [LARGE SCALE GENOMIC DNA]</scope>
    <source>
        <strain evidence="4 5">29B2s-10</strain>
    </source>
</reference>
<evidence type="ECO:0000256" key="1">
    <source>
        <dbReference type="ARBA" id="ARBA00010307"/>
    </source>
</evidence>
<evidence type="ECO:0000256" key="2">
    <source>
        <dbReference type="ARBA" id="ARBA00022448"/>
    </source>
</evidence>
<evidence type="ECO:0000313" key="5">
    <source>
        <dbReference type="Proteomes" id="UP001497600"/>
    </source>
</evidence>
<keyword evidence="2" id="KW-0813">Transport</keyword>
<keyword evidence="5" id="KW-1185">Reference proteome</keyword>
<dbReference type="InterPro" id="IPR007681">
    <property type="entry name" value="Mog1"/>
</dbReference>
<sequence>MVQQLYGGAITTTIPVGLVDVSKFREIPDTQEVFISETQDDARLDQSIIFDLLEEVIAPTNEEALSIHLSEISEISKPETTKISTVHNPHLNIDAHLTAFIQAPPTKDKYSTVTMVALIKLDRASTDVVITVNVPFQGELAISQVEAALLNTTEIPSITSGYKMLTTATESYNIKDWSLFG</sequence>
<evidence type="ECO:0000313" key="4">
    <source>
        <dbReference type="EMBL" id="CAK7921475.1"/>
    </source>
</evidence>
<dbReference type="InterPro" id="IPR016123">
    <property type="entry name" value="Mog1/PsbP_a/b/a-sand"/>
</dbReference>
<name>A0ABP0EKT0_9ASCO</name>
<gene>
    <name evidence="4" type="primary">MOG1</name>
    <name evidence="4" type="ORF">CAAN4_H14730</name>
</gene>
<dbReference type="PANTHER" id="PTHR15837:SF0">
    <property type="entry name" value="RAN GUANINE NUCLEOTIDE RELEASE FACTOR"/>
    <property type="match status" value="1"/>
</dbReference>
<accession>A0ABP0EKT0</accession>
<organism evidence="4 5">
    <name type="scientific">[Candida] anglica</name>
    <dbReference type="NCBI Taxonomy" id="148631"/>
    <lineage>
        <taxon>Eukaryota</taxon>
        <taxon>Fungi</taxon>
        <taxon>Dikarya</taxon>
        <taxon>Ascomycota</taxon>
        <taxon>Saccharomycotina</taxon>
        <taxon>Pichiomycetes</taxon>
        <taxon>Debaryomycetaceae</taxon>
        <taxon>Kurtzmaniella</taxon>
    </lineage>
</organism>
<protein>
    <submittedName>
        <fullName evidence="4">Nuclear import protein Mog1p</fullName>
    </submittedName>
</protein>
<dbReference type="Gene3D" id="3.40.1000.10">
    <property type="entry name" value="Mog1/PsbP, alpha/beta/alpha sandwich"/>
    <property type="match status" value="1"/>
</dbReference>
<evidence type="ECO:0000256" key="3">
    <source>
        <dbReference type="ARBA" id="ARBA00022927"/>
    </source>
</evidence>
<dbReference type="Proteomes" id="UP001497600">
    <property type="component" value="Chromosome H"/>
</dbReference>
<dbReference type="SUPFAM" id="SSF55724">
    <property type="entry name" value="Mog1p/PsbP-like"/>
    <property type="match status" value="1"/>
</dbReference>
<proteinExistence type="inferred from homology"/>